<feature type="region of interest" description="Disordered" evidence="3">
    <location>
        <begin position="1051"/>
        <end position="1164"/>
    </location>
</feature>
<dbReference type="PANTHER" id="PTHR23140:SF4">
    <property type="entry name" value="PROTEIN CBR-NRD-1"/>
    <property type="match status" value="1"/>
</dbReference>
<feature type="compositionally biased region" description="Polar residues" evidence="3">
    <location>
        <begin position="191"/>
        <end position="204"/>
    </location>
</feature>
<dbReference type="GeneID" id="100377579"/>
<feature type="compositionally biased region" description="Basic and acidic residues" evidence="3">
    <location>
        <begin position="1055"/>
        <end position="1064"/>
    </location>
</feature>
<feature type="compositionally biased region" description="Basic and acidic residues" evidence="3">
    <location>
        <begin position="1275"/>
        <end position="1296"/>
    </location>
</feature>
<dbReference type="Proteomes" id="UP000694865">
    <property type="component" value="Unplaced"/>
</dbReference>
<dbReference type="RefSeq" id="XP_002737018.1">
    <property type="nucleotide sequence ID" value="XM_002736972.2"/>
</dbReference>
<feature type="compositionally biased region" description="Polar residues" evidence="3">
    <location>
        <begin position="958"/>
        <end position="973"/>
    </location>
</feature>
<feature type="compositionally biased region" description="Basic and acidic residues" evidence="3">
    <location>
        <begin position="1148"/>
        <end position="1164"/>
    </location>
</feature>
<dbReference type="InterPro" id="IPR008942">
    <property type="entry name" value="ENTH_VHS"/>
</dbReference>
<dbReference type="Pfam" id="PF04818">
    <property type="entry name" value="CID"/>
    <property type="match status" value="1"/>
</dbReference>
<evidence type="ECO:0000259" key="4">
    <source>
        <dbReference type="PROSITE" id="PS50102"/>
    </source>
</evidence>
<feature type="compositionally biased region" description="Low complexity" evidence="3">
    <location>
        <begin position="665"/>
        <end position="695"/>
    </location>
</feature>
<dbReference type="Gene3D" id="3.30.70.330">
    <property type="match status" value="1"/>
</dbReference>
<feature type="region of interest" description="Disordered" evidence="3">
    <location>
        <begin position="1180"/>
        <end position="1381"/>
    </location>
</feature>
<keyword evidence="6" id="KW-1185">Reference proteome</keyword>
<feature type="region of interest" description="Disordered" evidence="3">
    <location>
        <begin position="146"/>
        <end position="210"/>
    </location>
</feature>
<feature type="compositionally biased region" description="Polar residues" evidence="3">
    <location>
        <begin position="146"/>
        <end position="157"/>
    </location>
</feature>
<dbReference type="SUPFAM" id="SSF48464">
    <property type="entry name" value="ENTH/VHS domain"/>
    <property type="match status" value="1"/>
</dbReference>
<feature type="region of interest" description="Disordered" evidence="3">
    <location>
        <begin position="814"/>
        <end position="847"/>
    </location>
</feature>
<organism evidence="6 7">
    <name type="scientific">Saccoglossus kowalevskii</name>
    <name type="common">Acorn worm</name>
    <dbReference type="NCBI Taxonomy" id="10224"/>
    <lineage>
        <taxon>Eukaryota</taxon>
        <taxon>Metazoa</taxon>
        <taxon>Hemichordata</taxon>
        <taxon>Enteropneusta</taxon>
        <taxon>Harrimaniidae</taxon>
        <taxon>Saccoglossus</taxon>
    </lineage>
</organism>
<feature type="compositionally biased region" description="Basic and acidic residues" evidence="3">
    <location>
        <begin position="1356"/>
        <end position="1367"/>
    </location>
</feature>
<feature type="region of interest" description="Disordered" evidence="3">
    <location>
        <begin position="958"/>
        <end position="978"/>
    </location>
</feature>
<gene>
    <name evidence="7" type="primary">LOC100377579</name>
</gene>
<feature type="compositionally biased region" description="Polar residues" evidence="3">
    <location>
        <begin position="1065"/>
        <end position="1083"/>
    </location>
</feature>
<dbReference type="InterPro" id="IPR051485">
    <property type="entry name" value="SR-CTD_assoc_factor"/>
</dbReference>
<name>A0ABM0GTH4_SACKO</name>
<dbReference type="SMART" id="SM00582">
    <property type="entry name" value="RPR"/>
    <property type="match status" value="1"/>
</dbReference>
<feature type="compositionally biased region" description="Basic and acidic residues" evidence="3">
    <location>
        <begin position="484"/>
        <end position="500"/>
    </location>
</feature>
<evidence type="ECO:0000256" key="3">
    <source>
        <dbReference type="SAM" id="MobiDB-lite"/>
    </source>
</evidence>
<dbReference type="PROSITE" id="PS50102">
    <property type="entry name" value="RRM"/>
    <property type="match status" value="1"/>
</dbReference>
<feature type="domain" description="CID" evidence="5">
    <location>
        <begin position="1"/>
        <end position="139"/>
    </location>
</feature>
<accession>A0ABM0GTH4</accession>
<dbReference type="Gene3D" id="1.25.40.90">
    <property type="match status" value="1"/>
</dbReference>
<evidence type="ECO:0000313" key="6">
    <source>
        <dbReference type="Proteomes" id="UP000694865"/>
    </source>
</evidence>
<feature type="region of interest" description="Disordered" evidence="3">
    <location>
        <begin position="295"/>
        <end position="325"/>
    </location>
</feature>
<feature type="compositionally biased region" description="Polar residues" evidence="3">
    <location>
        <begin position="1297"/>
        <end position="1306"/>
    </location>
</feature>
<dbReference type="SMART" id="SM00360">
    <property type="entry name" value="RRM"/>
    <property type="match status" value="1"/>
</dbReference>
<feature type="compositionally biased region" description="Basic and acidic residues" evidence="3">
    <location>
        <begin position="1120"/>
        <end position="1137"/>
    </location>
</feature>
<feature type="compositionally biased region" description="Basic and acidic residues" evidence="3">
    <location>
        <begin position="1180"/>
        <end position="1263"/>
    </location>
</feature>
<feature type="compositionally biased region" description="Polar residues" evidence="3">
    <location>
        <begin position="814"/>
        <end position="831"/>
    </location>
</feature>
<proteinExistence type="predicted"/>
<dbReference type="InterPro" id="IPR006569">
    <property type="entry name" value="CID_dom"/>
</dbReference>
<feature type="compositionally biased region" description="Basic and acidic residues" evidence="3">
    <location>
        <begin position="1087"/>
        <end position="1103"/>
    </location>
</feature>
<dbReference type="InterPro" id="IPR012677">
    <property type="entry name" value="Nucleotide-bd_a/b_plait_sf"/>
</dbReference>
<protein>
    <submittedName>
        <fullName evidence="7">Protein SCAF8-like isoform X1</fullName>
    </submittedName>
</protein>
<evidence type="ECO:0000256" key="2">
    <source>
        <dbReference type="PROSITE-ProRule" id="PRU00176"/>
    </source>
</evidence>
<dbReference type="PROSITE" id="PS51391">
    <property type="entry name" value="CID"/>
    <property type="match status" value="1"/>
</dbReference>
<evidence type="ECO:0000259" key="5">
    <source>
        <dbReference type="PROSITE" id="PS51391"/>
    </source>
</evidence>
<reference evidence="7" key="1">
    <citation type="submission" date="2025-08" db="UniProtKB">
        <authorList>
            <consortium name="RefSeq"/>
        </authorList>
    </citation>
    <scope>IDENTIFICATION</scope>
    <source>
        <tissue evidence="7">Testes</tissue>
    </source>
</reference>
<dbReference type="SUPFAM" id="SSF54928">
    <property type="entry name" value="RNA-binding domain, RBD"/>
    <property type="match status" value="1"/>
</dbReference>
<feature type="domain" description="RRM" evidence="4">
    <location>
        <begin position="510"/>
        <end position="582"/>
    </location>
</feature>
<feature type="region of interest" description="Disordered" evidence="3">
    <location>
        <begin position="665"/>
        <end position="711"/>
    </location>
</feature>
<dbReference type="CDD" id="cd12227">
    <property type="entry name" value="RRM_SCAF4_SCAF8"/>
    <property type="match status" value="1"/>
</dbReference>
<feature type="compositionally biased region" description="Basic residues" evidence="3">
    <location>
        <begin position="426"/>
        <end position="483"/>
    </location>
</feature>
<keyword evidence="1 2" id="KW-0694">RNA-binding</keyword>
<dbReference type="InterPro" id="IPR035979">
    <property type="entry name" value="RBD_domain_sf"/>
</dbReference>
<evidence type="ECO:0000256" key="1">
    <source>
        <dbReference type="ARBA" id="ARBA00022884"/>
    </source>
</evidence>
<dbReference type="Pfam" id="PF00076">
    <property type="entry name" value="RRM_1"/>
    <property type="match status" value="1"/>
</dbReference>
<dbReference type="InterPro" id="IPR000504">
    <property type="entry name" value="RRM_dom"/>
</dbReference>
<feature type="compositionally biased region" description="Basic and acidic residues" evidence="3">
    <location>
        <begin position="1308"/>
        <end position="1317"/>
    </location>
</feature>
<evidence type="ECO:0000313" key="7">
    <source>
        <dbReference type="RefSeq" id="XP_002737018.1"/>
    </source>
</evidence>
<feature type="region of interest" description="Disordered" evidence="3">
    <location>
        <begin position="403"/>
        <end position="500"/>
    </location>
</feature>
<dbReference type="CDD" id="cd16983">
    <property type="entry name" value="CID_SCAF8_like"/>
    <property type="match status" value="1"/>
</dbReference>
<feature type="compositionally biased region" description="Low complexity" evidence="3">
    <location>
        <begin position="158"/>
        <end position="171"/>
    </location>
</feature>
<dbReference type="PANTHER" id="PTHR23140">
    <property type="entry name" value="RNA PROCESSING PROTEIN LD23810P"/>
    <property type="match status" value="1"/>
</dbReference>
<sequence length="1381" mass="154327">MEAVRAFNNELSSLYESKPPISRAKMTAVTKSAIKAIKFYKHVVQSVEKFIMKCRPEYKVPGLYVIDSIVRQSRHQFGADKDVFAPRFAKNVVPTFLHLFKCPQDDKARVVRVLNLWQKNGVFGADVIQPLLDMANPELTGQESIDVAQSQDQGQSAPTVKVEVPTKPPETAGWSGWNETQENVQAVKPNAPNTKQPTMQSLQSLIQQTQEAQHQQQQTLHQLQALQQQIQKQSQPSPRKQTTPQLDNSLMAQIQALSASLAAATAAAVSKPTTDSTNVPEKPVFNKALLDFDYGDEDEDTQDRGVDQRPPVSQPPPSTTSDDIMGNLANADLLAHLKQTLQQTEAPTNLQDPLFQQQLLHHLQPPPQLDPHQLLEQHFSQQVNQSTSIDDNQSEAMHVEETVMQDESEIPAVVTDEAEMTSSRHSDKRMKSRSPSKRRRSRSRSRSPRRRRRRSRSTSRSRSRRKRSRSRSRSRSPRHKERRREREREKERQKKGLPAIKEKTISVCSTTIFLGHLAKATGEKDIKEIFEEFGQIQSIDIIPPRGCAFVCMEQRQDSHKALQKLKNLKLHGNTIKMSWATNKGTKGAEYKKYWDSDLGVAYIPWDKLATGIDLEELSEGGMIDQETLPPELRKAEETEVDEKKDLAKMSQDDLIALAAAQAASVSVDTPTTDQGTPGQTPGTTPSQTPMQTPGQMHPQMPPSLLARPPGYPAAMQFPPFPAFNPRVPPPPFGMPGFNPARPPPMGVPPPGMMPQMNPAPHFATAPMPVTQKLDSGDNSDIGKTIKSDSDGMSDIDERQSARVKQLLNTLKSVSNQDQNKTSTLNDFSSPQRIPASAPGTVTPASPLIRQPMPFMPRQPMTAPGMVNQLGVRMPMGMAMNMQPNQMGMPNQIPVASMPLSTSGASNVTNVLAATQQMGQRLPAMIAAIAQSGILNRPAGMAGGQIPNLMSINIQQSTQQQPGNMGQGILQQPGSRPPLLGAVPSRMPMGQNLPSPNMQSLQRAANPVQYPLSVLQGATTNVRPQVPVSGDDREKKDGFGVSQVLNAHLQTNRSNFSRDVDDRTLDSGSQEGFNERFSSSNRSAESGKLFDDSDERDRWRKPNDDWGMSRGGVNEKWSGLDAERGIGFEIPPRDRDWRGQSPRGGGMPDMRDWRGRRGDRGRDWREERGFDRKDRDREWRGNRDYRDNRDNRDSFVERGFSRGYDRDRDRDRERDYSRDKYREFKRERSHERDESFHNRRNRDDRTRSVSETKDKETSLDKSPESTETDQASNNEVPKKEAILSPTTEERPIDKSINDHNGNSSPVATHNDEGPKVNEKSNVSQEKNLPKSISVEEDQVCEKAVSSPKLENADSTEVESKSVESKPVENAEPSKITTDQESA</sequence>